<dbReference type="KEGG" id="apol:K9D25_02500"/>
<accession>A0A9E7A8F2</accession>
<dbReference type="InterPro" id="IPR021439">
    <property type="entry name" value="DUF3088"/>
</dbReference>
<proteinExistence type="predicted"/>
<protein>
    <submittedName>
        <fullName evidence="1">DUF3088 domain-containing protein</fullName>
    </submittedName>
</protein>
<gene>
    <name evidence="1" type="ORF">K9D25_02500</name>
</gene>
<dbReference type="Proteomes" id="UP000831684">
    <property type="component" value="Chromosome"/>
</dbReference>
<dbReference type="RefSeq" id="WP_244378933.1">
    <property type="nucleotide sequence ID" value="NZ_CP083239.1"/>
</dbReference>
<dbReference type="AlphaFoldDB" id="A0A9E7A8F2"/>
<dbReference type="Pfam" id="PF11287">
    <property type="entry name" value="DUF3088"/>
    <property type="match status" value="1"/>
</dbReference>
<organism evidence="1 2">
    <name type="scientific">Ancylobacter polymorphus</name>
    <dbReference type="NCBI Taxonomy" id="223390"/>
    <lineage>
        <taxon>Bacteria</taxon>
        <taxon>Pseudomonadati</taxon>
        <taxon>Pseudomonadota</taxon>
        <taxon>Alphaproteobacteria</taxon>
        <taxon>Hyphomicrobiales</taxon>
        <taxon>Xanthobacteraceae</taxon>
        <taxon>Ancylobacter</taxon>
    </lineage>
</organism>
<dbReference type="EMBL" id="CP083239">
    <property type="protein sequence ID" value="UOK71613.1"/>
    <property type="molecule type" value="Genomic_DNA"/>
</dbReference>
<evidence type="ECO:0000313" key="1">
    <source>
        <dbReference type="EMBL" id="UOK71613.1"/>
    </source>
</evidence>
<name>A0A9E7A8F2_9HYPH</name>
<sequence length="116" mass="12654">MTARDTLFLLRPGFADPAYPGQTFYCWHCALIEGVLASFPDLAACVAVERIDWVRPRQALIRIVGEAHQSLPLLLLAPGATSAHETGRHEGRGFIADKDGILAALSERHGFPDPHP</sequence>
<reference evidence="1" key="1">
    <citation type="submission" date="2021-09" db="EMBL/GenBank/DDBJ databases">
        <title>Network and meta-omics reveal the key degrader and cooperation patterns in an efficient 1,4-dioxane-degrading microbial community.</title>
        <authorList>
            <person name="Dai C."/>
        </authorList>
    </citation>
    <scope>NUCLEOTIDE SEQUENCE</scope>
    <source>
        <strain evidence="1">ZM13</strain>
    </source>
</reference>
<evidence type="ECO:0000313" key="2">
    <source>
        <dbReference type="Proteomes" id="UP000831684"/>
    </source>
</evidence>